<dbReference type="SUPFAM" id="SSF50129">
    <property type="entry name" value="GroES-like"/>
    <property type="match status" value="1"/>
</dbReference>
<dbReference type="Gene3D" id="3.90.180.10">
    <property type="entry name" value="Medium-chain alcohol dehydrogenases, catalytic domain"/>
    <property type="match status" value="1"/>
</dbReference>
<dbReference type="GO" id="GO:0016628">
    <property type="term" value="F:oxidoreductase activity, acting on the CH-CH group of donors, NAD or NADP as acceptor"/>
    <property type="evidence" value="ECO:0007669"/>
    <property type="project" value="InterPro"/>
</dbReference>
<keyword evidence="4" id="KW-1185">Reference proteome</keyword>
<evidence type="ECO:0000259" key="2">
    <source>
        <dbReference type="SMART" id="SM00829"/>
    </source>
</evidence>
<dbReference type="Gene3D" id="3.40.50.720">
    <property type="entry name" value="NAD(P)-binding Rossmann-like Domain"/>
    <property type="match status" value="1"/>
</dbReference>
<evidence type="ECO:0000256" key="1">
    <source>
        <dbReference type="ARBA" id="ARBA00023002"/>
    </source>
</evidence>
<dbReference type="OrthoDB" id="809632at2759"/>
<dbReference type="InterPro" id="IPR041694">
    <property type="entry name" value="ADH_N_2"/>
</dbReference>
<dbReference type="InterPro" id="IPR011032">
    <property type="entry name" value="GroES-like_sf"/>
</dbReference>
<dbReference type="InterPro" id="IPR036291">
    <property type="entry name" value="NAD(P)-bd_dom_sf"/>
</dbReference>
<protein>
    <submittedName>
        <fullName evidence="3">NAD(P)-binding protein</fullName>
    </submittedName>
</protein>
<evidence type="ECO:0000313" key="3">
    <source>
        <dbReference type="EMBL" id="KLO12308.1"/>
    </source>
</evidence>
<dbReference type="EMBL" id="KQ085980">
    <property type="protein sequence ID" value="KLO12308.1"/>
    <property type="molecule type" value="Genomic_DNA"/>
</dbReference>
<dbReference type="InParanoid" id="A0A0H2RS83"/>
<dbReference type="Pfam" id="PF00107">
    <property type="entry name" value="ADH_zinc_N"/>
    <property type="match status" value="1"/>
</dbReference>
<organism evidence="3 4">
    <name type="scientific">Schizopora paradoxa</name>
    <dbReference type="NCBI Taxonomy" id="27342"/>
    <lineage>
        <taxon>Eukaryota</taxon>
        <taxon>Fungi</taxon>
        <taxon>Dikarya</taxon>
        <taxon>Basidiomycota</taxon>
        <taxon>Agaricomycotina</taxon>
        <taxon>Agaricomycetes</taxon>
        <taxon>Hymenochaetales</taxon>
        <taxon>Schizoporaceae</taxon>
        <taxon>Schizopora</taxon>
    </lineage>
</organism>
<keyword evidence="1" id="KW-0560">Oxidoreductase</keyword>
<feature type="domain" description="Enoyl reductase (ER)" evidence="2">
    <location>
        <begin position="23"/>
        <end position="340"/>
    </location>
</feature>
<dbReference type="Proteomes" id="UP000053477">
    <property type="component" value="Unassembled WGS sequence"/>
</dbReference>
<gene>
    <name evidence="3" type="ORF">SCHPADRAFT_905211</name>
</gene>
<dbReference type="SUPFAM" id="SSF51735">
    <property type="entry name" value="NAD(P)-binding Rossmann-fold domains"/>
    <property type="match status" value="1"/>
</dbReference>
<proteinExistence type="predicted"/>
<dbReference type="InterPro" id="IPR013149">
    <property type="entry name" value="ADH-like_C"/>
</dbReference>
<dbReference type="STRING" id="27342.A0A0H2RS83"/>
<dbReference type="Pfam" id="PF16884">
    <property type="entry name" value="ADH_N_2"/>
    <property type="match status" value="1"/>
</dbReference>
<evidence type="ECO:0000313" key="4">
    <source>
        <dbReference type="Proteomes" id="UP000053477"/>
    </source>
</evidence>
<dbReference type="InterPro" id="IPR045010">
    <property type="entry name" value="MDR_fam"/>
</dbReference>
<dbReference type="PANTHER" id="PTHR43205">
    <property type="entry name" value="PROSTAGLANDIN REDUCTASE"/>
    <property type="match status" value="1"/>
</dbReference>
<accession>A0A0H2RS83</accession>
<dbReference type="SMART" id="SM00829">
    <property type="entry name" value="PKS_ER"/>
    <property type="match status" value="1"/>
</dbReference>
<dbReference type="PANTHER" id="PTHR43205:SF7">
    <property type="entry name" value="PROSTAGLANDIN REDUCTASE 1"/>
    <property type="match status" value="1"/>
</dbReference>
<reference evidence="3 4" key="1">
    <citation type="submission" date="2015-04" db="EMBL/GenBank/DDBJ databases">
        <title>Complete genome sequence of Schizopora paradoxa KUC8140, a cosmopolitan wood degrader in East Asia.</title>
        <authorList>
            <consortium name="DOE Joint Genome Institute"/>
            <person name="Min B."/>
            <person name="Park H."/>
            <person name="Jang Y."/>
            <person name="Kim J.-J."/>
            <person name="Kim K.H."/>
            <person name="Pangilinan J."/>
            <person name="Lipzen A."/>
            <person name="Riley R."/>
            <person name="Grigoriev I.V."/>
            <person name="Spatafora J.W."/>
            <person name="Choi I.-G."/>
        </authorList>
    </citation>
    <scope>NUCLEOTIDE SEQUENCE [LARGE SCALE GENOMIC DNA]</scope>
    <source>
        <strain evidence="3 4">KUC8140</strain>
    </source>
</reference>
<dbReference type="AlphaFoldDB" id="A0A0H2RS83"/>
<dbReference type="CDD" id="cd05288">
    <property type="entry name" value="PGDH"/>
    <property type="match status" value="1"/>
</dbReference>
<dbReference type="FunCoup" id="A0A0H2RS83">
    <property type="interactions" value="70"/>
</dbReference>
<dbReference type="InterPro" id="IPR020843">
    <property type="entry name" value="ER"/>
</dbReference>
<name>A0A0H2RS83_9AGAM</name>
<sequence>MSPIPNGRVIFNEAPLAEGYPDAQKTLVYESNQTMDVETTPLNGGILVKTLVVSIDPYLRGRLRNPEKQSYNEAFVLGQPITSYSIAVVLRSENTNVKAGDHLYGNFPLVEYHILKDLTGAKKIENKEGIPWSLYTGIAGMPGKTAYYGWKAYAKPKKGETIFVTTGAGPVGSMVIQLAKLDGLKVIASAGSPEKVQFMKDIGADVAFNYKTESTDEILEKHGPIDIYWDHVGGEVLDLAFKHAARFARFIEVGLITGYNTGGIQPVKNFGNVLFKSLTIQGFIVGNLDAEYSEAFYNEIPARIARGEIKYLEYVKHGLQSAGQVLVDVLKGDNIGKAVIIVADK</sequence>